<feature type="signal peptide" evidence="6">
    <location>
        <begin position="1"/>
        <end position="26"/>
    </location>
</feature>
<dbReference type="InterPro" id="IPR011990">
    <property type="entry name" value="TPR-like_helical_dom_sf"/>
</dbReference>
<evidence type="ECO:0000313" key="10">
    <source>
        <dbReference type="Proteomes" id="UP001560573"/>
    </source>
</evidence>
<dbReference type="Pfam" id="PF07980">
    <property type="entry name" value="SusD_RagB"/>
    <property type="match status" value="1"/>
</dbReference>
<dbReference type="Proteomes" id="UP001560573">
    <property type="component" value="Unassembled WGS sequence"/>
</dbReference>
<dbReference type="Pfam" id="PF14322">
    <property type="entry name" value="SusD-like_3"/>
    <property type="match status" value="1"/>
</dbReference>
<evidence type="ECO:0000256" key="4">
    <source>
        <dbReference type="ARBA" id="ARBA00023136"/>
    </source>
</evidence>
<comment type="subcellular location">
    <subcellularLocation>
        <location evidence="1">Cell outer membrane</location>
    </subcellularLocation>
</comment>
<feature type="domain" description="SusD-like N-terminal" evidence="8">
    <location>
        <begin position="105"/>
        <end position="239"/>
    </location>
</feature>
<reference evidence="9 10" key="1">
    <citation type="submission" date="2023-07" db="EMBL/GenBank/DDBJ databases">
        <authorList>
            <person name="Lian W.-H."/>
        </authorList>
    </citation>
    <scope>NUCLEOTIDE SEQUENCE [LARGE SCALE GENOMIC DNA]</scope>
    <source>
        <strain evidence="9 10">SYSU DXS3180</strain>
    </source>
</reference>
<name>A0ABV3ZP51_9BACT</name>
<dbReference type="Gene3D" id="1.25.40.390">
    <property type="match status" value="1"/>
</dbReference>
<protein>
    <submittedName>
        <fullName evidence="9">RagB/SusD family nutrient uptake outer membrane protein</fullName>
    </submittedName>
</protein>
<comment type="similarity">
    <text evidence="2">Belongs to the SusD family.</text>
</comment>
<comment type="caution">
    <text evidence="9">The sequence shown here is derived from an EMBL/GenBank/DDBJ whole genome shotgun (WGS) entry which is preliminary data.</text>
</comment>
<evidence type="ECO:0000259" key="7">
    <source>
        <dbReference type="Pfam" id="PF07980"/>
    </source>
</evidence>
<evidence type="ECO:0000256" key="5">
    <source>
        <dbReference type="ARBA" id="ARBA00023237"/>
    </source>
</evidence>
<dbReference type="RefSeq" id="WP_369331776.1">
    <property type="nucleotide sequence ID" value="NZ_JAULBC010000008.1"/>
</dbReference>
<evidence type="ECO:0000256" key="6">
    <source>
        <dbReference type="SAM" id="SignalP"/>
    </source>
</evidence>
<evidence type="ECO:0000256" key="1">
    <source>
        <dbReference type="ARBA" id="ARBA00004442"/>
    </source>
</evidence>
<dbReference type="EMBL" id="JAULBC010000008">
    <property type="protein sequence ID" value="MEX6690364.1"/>
    <property type="molecule type" value="Genomic_DNA"/>
</dbReference>
<accession>A0ABV3ZP51</accession>
<organism evidence="9 10">
    <name type="scientific">Danxiaibacter flavus</name>
    <dbReference type="NCBI Taxonomy" id="3049108"/>
    <lineage>
        <taxon>Bacteria</taxon>
        <taxon>Pseudomonadati</taxon>
        <taxon>Bacteroidota</taxon>
        <taxon>Chitinophagia</taxon>
        <taxon>Chitinophagales</taxon>
        <taxon>Chitinophagaceae</taxon>
        <taxon>Danxiaibacter</taxon>
    </lineage>
</organism>
<sequence length="490" mass="54474">MKTKILYILSCSGLALFAMMCMQACSKILDKQPQTQTVAPADNATISAADAENLISGAYTTYRGYDFGLELNVLDRIVNGDAIADNCYAGGDNLDNITLDLFTANSLNGNVARDWKDAYGIIGRLNIAIDQVEKCVDPALSAGRKNQILGESKFMRAYSYFDLVRLYGRVPLLLAPADTKDAETLLNSTIVPQSSTDSIYDAILKDLWFARSTVRSVGASDSKFTVATGTVNATLAKVYASLPTPNWDSVLYYCNATIPDYSLVPDFTFLWDNNHKNNSEAIWELNYEGYDVIGNWVPSIFLGSDWKRFNTPTNDLVNAYTAEHDSIRMNASISFADMRGHWTDKYWNLANYPFLAKYNDPFNGTNDFYIIRLPDILLLKAEALVEKADINGAMALVNQVRARVKLSPKAAVSADDARNIIANERRLELAFEGHRWFDLLRTGKAISTMNAQKDGSGNNLNYNVDAHRLLMPIPQAQIDLNPLLTQNEGY</sequence>
<keyword evidence="4" id="KW-0472">Membrane</keyword>
<dbReference type="SUPFAM" id="SSF48452">
    <property type="entry name" value="TPR-like"/>
    <property type="match status" value="1"/>
</dbReference>
<proteinExistence type="inferred from homology"/>
<dbReference type="InterPro" id="IPR033985">
    <property type="entry name" value="SusD-like_N"/>
</dbReference>
<evidence type="ECO:0000256" key="3">
    <source>
        <dbReference type="ARBA" id="ARBA00022729"/>
    </source>
</evidence>
<dbReference type="InterPro" id="IPR012944">
    <property type="entry name" value="SusD_RagB_dom"/>
</dbReference>
<gene>
    <name evidence="9" type="ORF">QTN47_22830</name>
</gene>
<feature type="chain" id="PRO_5046750753" evidence="6">
    <location>
        <begin position="27"/>
        <end position="490"/>
    </location>
</feature>
<evidence type="ECO:0000259" key="8">
    <source>
        <dbReference type="Pfam" id="PF14322"/>
    </source>
</evidence>
<dbReference type="CDD" id="cd08977">
    <property type="entry name" value="SusD"/>
    <property type="match status" value="1"/>
</dbReference>
<feature type="domain" description="RagB/SusD" evidence="7">
    <location>
        <begin position="336"/>
        <end position="490"/>
    </location>
</feature>
<keyword evidence="3 6" id="KW-0732">Signal</keyword>
<evidence type="ECO:0000313" key="9">
    <source>
        <dbReference type="EMBL" id="MEX6690364.1"/>
    </source>
</evidence>
<keyword evidence="10" id="KW-1185">Reference proteome</keyword>
<evidence type="ECO:0000256" key="2">
    <source>
        <dbReference type="ARBA" id="ARBA00006275"/>
    </source>
</evidence>
<keyword evidence="5" id="KW-0998">Cell outer membrane</keyword>